<reference evidence="2 3" key="1">
    <citation type="submission" date="2023-11" db="EMBL/GenBank/DDBJ databases">
        <title>Halocaridina rubra genome assembly.</title>
        <authorList>
            <person name="Smith C."/>
        </authorList>
    </citation>
    <scope>NUCLEOTIDE SEQUENCE [LARGE SCALE GENOMIC DNA]</scope>
    <source>
        <strain evidence="2">EP-1</strain>
        <tissue evidence="2">Whole</tissue>
    </source>
</reference>
<evidence type="ECO:0000256" key="1">
    <source>
        <dbReference type="SAM" id="MobiDB-lite"/>
    </source>
</evidence>
<feature type="compositionally biased region" description="Low complexity" evidence="1">
    <location>
        <begin position="514"/>
        <end position="552"/>
    </location>
</feature>
<feature type="compositionally biased region" description="Basic and acidic residues" evidence="1">
    <location>
        <begin position="400"/>
        <end position="415"/>
    </location>
</feature>
<feature type="compositionally biased region" description="Basic and acidic residues" evidence="1">
    <location>
        <begin position="639"/>
        <end position="650"/>
    </location>
</feature>
<feature type="compositionally biased region" description="Basic and acidic residues" evidence="1">
    <location>
        <begin position="372"/>
        <end position="382"/>
    </location>
</feature>
<feature type="compositionally biased region" description="Polar residues" evidence="1">
    <location>
        <begin position="33"/>
        <end position="46"/>
    </location>
</feature>
<comment type="caution">
    <text evidence="2">The sequence shown here is derived from an EMBL/GenBank/DDBJ whole genome shotgun (WGS) entry which is preliminary data.</text>
</comment>
<keyword evidence="3" id="KW-1185">Reference proteome</keyword>
<name>A0AAN9AEY4_HALRR</name>
<protein>
    <submittedName>
        <fullName evidence="2">Uncharacterized protein</fullName>
    </submittedName>
</protein>
<sequence length="670" mass="74153">ITDAEDDYTVTADQRAALMELETLTWNYPTPQQARGCSGIATSSFPTDEQTDTDDDDDEDSYYVDMLPYDMTERLKEVNRAFIEDPTPAECNRTITIRFREVIADYQSPRDYYVSDSDDGYGDSSDLVYDAEEESGLTPIAGEVKDALADNVNVIDFITNPTKNNGFSDISTLTSNYNGFTSEVLNEKSNTGHKSHQPCNENGISLSDEKKTDIPRLQLSGKEEVQPKLNVDNFLSPSHSAFSTHVPSESTLLKVDDRGLADLESFMKTSELEEDIVEELPEDAADSYITAPSSLKESSEKEFIEKGFSSLDVTAICPTRDTKNEPNAFFQRKETKDLPTPNQHILAKSETDFVTFEYDDDFEDFQEDDDENKPAEKEKDKQVPQPIFPVVPNSQETEEVERKAANTQSHDDNKHSERKSKQVCINESPSRNGHRSRRDQSSRKSSNNSAERSKKHSEGKATEGMVETPSHTPIIRHKPKRVTAGPPTIKPALLSSEKINHIKTSDPHKHKPKNSSNSRSTNGPTTTNSSPACSASSSPSSTISSSSVSPGSIRARGRTPISGPVRPTQHKSPAPDRISSRGTSNSPVRILTSPLHQGLALTPNNPSHASSPNISGRPSPPYRVRKAASASDLHSSMRLSEEPEDRRKQSEAVFKAWLQQKNKQAAMAKK</sequence>
<feature type="compositionally biased region" description="Basic and acidic residues" evidence="1">
    <location>
        <begin position="498"/>
        <end position="507"/>
    </location>
</feature>
<proteinExistence type="predicted"/>
<feature type="compositionally biased region" description="Acidic residues" evidence="1">
    <location>
        <begin position="358"/>
        <end position="371"/>
    </location>
</feature>
<feature type="region of interest" description="Disordered" evidence="1">
    <location>
        <begin position="188"/>
        <end position="207"/>
    </location>
</feature>
<organism evidence="2 3">
    <name type="scientific">Halocaridina rubra</name>
    <name type="common">Hawaiian red shrimp</name>
    <dbReference type="NCBI Taxonomy" id="373956"/>
    <lineage>
        <taxon>Eukaryota</taxon>
        <taxon>Metazoa</taxon>
        <taxon>Ecdysozoa</taxon>
        <taxon>Arthropoda</taxon>
        <taxon>Crustacea</taxon>
        <taxon>Multicrustacea</taxon>
        <taxon>Malacostraca</taxon>
        <taxon>Eumalacostraca</taxon>
        <taxon>Eucarida</taxon>
        <taxon>Decapoda</taxon>
        <taxon>Pleocyemata</taxon>
        <taxon>Caridea</taxon>
        <taxon>Atyoidea</taxon>
        <taxon>Atyidae</taxon>
        <taxon>Halocaridina</taxon>
    </lineage>
</organism>
<evidence type="ECO:0000313" key="2">
    <source>
        <dbReference type="EMBL" id="KAK7082207.1"/>
    </source>
</evidence>
<gene>
    <name evidence="2" type="ORF">SK128_019912</name>
</gene>
<feature type="compositionally biased region" description="Polar residues" evidence="1">
    <location>
        <begin position="602"/>
        <end position="616"/>
    </location>
</feature>
<feature type="region of interest" description="Disordered" evidence="1">
    <location>
        <begin position="358"/>
        <end position="651"/>
    </location>
</feature>
<feature type="region of interest" description="Disordered" evidence="1">
    <location>
        <begin position="322"/>
        <end position="346"/>
    </location>
</feature>
<dbReference type="AlphaFoldDB" id="A0AAN9AEY4"/>
<feature type="non-terminal residue" evidence="2">
    <location>
        <position position="1"/>
    </location>
</feature>
<accession>A0AAN9AEY4</accession>
<feature type="compositionally biased region" description="Acidic residues" evidence="1">
    <location>
        <begin position="49"/>
        <end position="60"/>
    </location>
</feature>
<evidence type="ECO:0000313" key="3">
    <source>
        <dbReference type="Proteomes" id="UP001381693"/>
    </source>
</evidence>
<feature type="region of interest" description="Disordered" evidence="1">
    <location>
        <begin position="33"/>
        <end position="60"/>
    </location>
</feature>
<dbReference type="EMBL" id="JAXCGZ010004139">
    <property type="protein sequence ID" value="KAK7082207.1"/>
    <property type="molecule type" value="Genomic_DNA"/>
</dbReference>
<dbReference type="Proteomes" id="UP001381693">
    <property type="component" value="Unassembled WGS sequence"/>
</dbReference>